<comment type="caution">
    <text evidence="1">The sequence shown here is derived from an EMBL/GenBank/DDBJ whole genome shotgun (WGS) entry which is preliminary data.</text>
</comment>
<dbReference type="OrthoDB" id="1685048at2"/>
<keyword evidence="2" id="KW-1185">Reference proteome</keyword>
<evidence type="ECO:0000313" key="2">
    <source>
        <dbReference type="Proteomes" id="UP000030595"/>
    </source>
</evidence>
<dbReference type="eggNOG" id="ENOG502Z91F">
    <property type="taxonomic scope" value="Bacteria"/>
</dbReference>
<organism evidence="1 2">
    <name type="scientific">Ureibacillus massiliensis 4400831 = CIP 108448 = CCUG 49529</name>
    <dbReference type="NCBI Taxonomy" id="1211035"/>
    <lineage>
        <taxon>Bacteria</taxon>
        <taxon>Bacillati</taxon>
        <taxon>Bacillota</taxon>
        <taxon>Bacilli</taxon>
        <taxon>Bacillales</taxon>
        <taxon>Caryophanaceae</taxon>
        <taxon>Ureibacillus</taxon>
    </lineage>
</organism>
<reference evidence="1 2" key="1">
    <citation type="submission" date="2014-02" db="EMBL/GenBank/DDBJ databases">
        <title>Draft genome sequence of Lysinibacillus massiliensis CCUG 49529.</title>
        <authorList>
            <person name="Zhang F."/>
            <person name="Wang G."/>
            <person name="Zhang L."/>
        </authorList>
    </citation>
    <scope>NUCLEOTIDE SEQUENCE [LARGE SCALE GENOMIC DNA]</scope>
    <source>
        <strain evidence="1 2">CCUG 49529</strain>
    </source>
</reference>
<protein>
    <recommendedName>
        <fullName evidence="3">Replicative DNA helicase</fullName>
    </recommendedName>
</protein>
<gene>
    <name evidence="1" type="ORF">CD30_06900</name>
</gene>
<evidence type="ECO:0008006" key="3">
    <source>
        <dbReference type="Google" id="ProtNLM"/>
    </source>
</evidence>
<dbReference type="Proteomes" id="UP000030595">
    <property type="component" value="Unassembled WGS sequence"/>
</dbReference>
<evidence type="ECO:0000313" key="1">
    <source>
        <dbReference type="EMBL" id="KGR91341.1"/>
    </source>
</evidence>
<dbReference type="RefSeq" id="WP_036174261.1">
    <property type="nucleotide sequence ID" value="NZ_AVCZ01000008.1"/>
</dbReference>
<accession>A0A0A3J358</accession>
<name>A0A0A3J358_9BACL</name>
<dbReference type="EMBL" id="JPVQ01000008">
    <property type="protein sequence ID" value="KGR91341.1"/>
    <property type="molecule type" value="Genomic_DNA"/>
</dbReference>
<proteinExistence type="predicted"/>
<dbReference type="AlphaFoldDB" id="A0A0A3J358"/>
<sequence>MDQSFIETIAKDYKERVKRVFLFEPLQELGRKNRTDKKGKEIDMKSLGLFTLLFFFEMKLMREKKSGISELIQFLQKFTNGTYDLDEKQLEEIARIILSTFRPGTGKKKIQSFFNWETQQDDQIDYSYIKATDFDVKNNRQYYTLDDDGLELVFATKEYFQEFQLSIHQLMLRKLLEKGEFVGALRQINEMRMDVETIHERMVKLEHEIKRSIVSIETQKRFMEVIEDRNFRLSLENEEFQELQQFVSETRNNYYYQPNPEKEKEAYELLLQIEKELSIVHSQHRDLLNQSFVLKKHALEAAEESLYYIGVDTFNIDQDIVSKIISTPLPLESMKGVLAPFLTIEKIETWSLLSIFAPQSWSEDDQSSNNAVFDTIDEEEANAKYVNIKRKLYADMMNNMVEIFEGKTEWLLSEWIDQLQTRQHPWLNNRAFYDFIILCHQRSPLFQEKESEEESALHLLSNALELLNNKIVVIEEIQEIIKVNERFEIQNMTFYLKENSHT</sequence>